<evidence type="ECO:0000256" key="3">
    <source>
        <dbReference type="ARBA" id="ARBA00022729"/>
    </source>
</evidence>
<accession>A0A1D1YJD2</accession>
<evidence type="ECO:0000256" key="1">
    <source>
        <dbReference type="ARBA" id="ARBA00009178"/>
    </source>
</evidence>
<dbReference type="Pfam" id="PF05498">
    <property type="entry name" value="RALF"/>
    <property type="match status" value="1"/>
</dbReference>
<comment type="similarity">
    <text evidence="1">Belongs to the plant rapid alkalinization factor (RALF) family.</text>
</comment>
<proteinExistence type="inferred from homology"/>
<feature type="signal peptide" evidence="5">
    <location>
        <begin position="1"/>
        <end position="33"/>
    </location>
</feature>
<organism evidence="6">
    <name type="scientific">Anthurium amnicola</name>
    <dbReference type="NCBI Taxonomy" id="1678845"/>
    <lineage>
        <taxon>Eukaryota</taxon>
        <taxon>Viridiplantae</taxon>
        <taxon>Streptophyta</taxon>
        <taxon>Embryophyta</taxon>
        <taxon>Tracheophyta</taxon>
        <taxon>Spermatophyta</taxon>
        <taxon>Magnoliopsida</taxon>
        <taxon>Liliopsida</taxon>
        <taxon>Araceae</taxon>
        <taxon>Pothoideae</taxon>
        <taxon>Potheae</taxon>
        <taxon>Anthurium</taxon>
    </lineage>
</organism>
<dbReference type="GO" id="GO:0005179">
    <property type="term" value="F:hormone activity"/>
    <property type="evidence" value="ECO:0007669"/>
    <property type="project" value="UniProtKB-KW"/>
</dbReference>
<evidence type="ECO:0000256" key="5">
    <source>
        <dbReference type="SAM" id="SignalP"/>
    </source>
</evidence>
<keyword evidence="2" id="KW-0372">Hormone</keyword>
<keyword evidence="4" id="KW-1015">Disulfide bond</keyword>
<name>A0A1D1YJD2_9ARAE</name>
<evidence type="ECO:0000313" key="6">
    <source>
        <dbReference type="EMBL" id="JAT54749.1"/>
    </source>
</evidence>
<dbReference type="GO" id="GO:0009506">
    <property type="term" value="C:plasmodesma"/>
    <property type="evidence" value="ECO:0007669"/>
    <property type="project" value="TreeGrafter"/>
</dbReference>
<evidence type="ECO:0000256" key="4">
    <source>
        <dbReference type="ARBA" id="ARBA00023157"/>
    </source>
</evidence>
<dbReference type="InterPro" id="IPR008801">
    <property type="entry name" value="RALF"/>
</dbReference>
<feature type="chain" id="PRO_5008900254" evidence="5">
    <location>
        <begin position="34"/>
        <end position="126"/>
    </location>
</feature>
<sequence length="126" mass="13787">MVESMRGCAPMHCALPLAFSFLLFFFFLGSNEATSVEAAIGACGGRSIEECLLERGMGMEMESEVSRLLLQQSQNERYISYRSLKGDAVPCTIPGVPYYSCRLLPGPNPHTRGCLTITRCARDTGP</sequence>
<reference evidence="6" key="1">
    <citation type="submission" date="2015-07" db="EMBL/GenBank/DDBJ databases">
        <title>Transcriptome Assembly of Anthurium amnicola.</title>
        <authorList>
            <person name="Suzuki J."/>
        </authorList>
    </citation>
    <scope>NUCLEOTIDE SEQUENCE</scope>
</reference>
<dbReference type="PANTHER" id="PTHR33136:SF36">
    <property type="entry name" value="PROTEIN RALF-LIKE 31"/>
    <property type="match status" value="1"/>
</dbReference>
<evidence type="ECO:0000256" key="2">
    <source>
        <dbReference type="ARBA" id="ARBA00022702"/>
    </source>
</evidence>
<gene>
    <name evidence="6" type="primary">BISC_0</name>
    <name evidence="6" type="ORF">g.27272</name>
</gene>
<dbReference type="GO" id="GO:0019722">
    <property type="term" value="P:calcium-mediated signaling"/>
    <property type="evidence" value="ECO:0007669"/>
    <property type="project" value="TreeGrafter"/>
</dbReference>
<dbReference type="AlphaFoldDB" id="A0A1D1YJD2"/>
<dbReference type="EMBL" id="GDJX01013187">
    <property type="protein sequence ID" value="JAT54749.1"/>
    <property type="molecule type" value="Transcribed_RNA"/>
</dbReference>
<dbReference type="PANTHER" id="PTHR33136">
    <property type="entry name" value="RAPID ALKALINIZATION FACTOR-LIKE"/>
    <property type="match status" value="1"/>
</dbReference>
<keyword evidence="3 5" id="KW-0732">Signal</keyword>
<protein>
    <submittedName>
        <fullName evidence="6">Biotin sulfoxide reductase</fullName>
    </submittedName>
</protein>